<evidence type="ECO:0008006" key="4">
    <source>
        <dbReference type="Google" id="ProtNLM"/>
    </source>
</evidence>
<dbReference type="STRING" id="1423745.GCA_001311215_01128"/>
<dbReference type="AlphaFoldDB" id="A0A0R2CHZ2"/>
<feature type="transmembrane region" description="Helical" evidence="1">
    <location>
        <begin position="221"/>
        <end position="244"/>
    </location>
</feature>
<organism evidence="2 3">
    <name type="scientific">Fructilactobacillus florum DSM 22689 = JCM 16035</name>
    <dbReference type="NCBI Taxonomy" id="1423745"/>
    <lineage>
        <taxon>Bacteria</taxon>
        <taxon>Bacillati</taxon>
        <taxon>Bacillota</taxon>
        <taxon>Bacilli</taxon>
        <taxon>Lactobacillales</taxon>
        <taxon>Lactobacillaceae</taxon>
        <taxon>Fructilactobacillus</taxon>
    </lineage>
</organism>
<protein>
    <recommendedName>
        <fullName evidence="4">YibE/F family protein</fullName>
    </recommendedName>
</protein>
<reference evidence="2 3" key="1">
    <citation type="journal article" date="2015" name="Genome Announc.">
        <title>Expanding the biotechnology potential of lactobacilli through comparative genomics of 213 strains and associated genera.</title>
        <authorList>
            <person name="Sun Z."/>
            <person name="Harris H.M."/>
            <person name="McCann A."/>
            <person name="Guo C."/>
            <person name="Argimon S."/>
            <person name="Zhang W."/>
            <person name="Yang X."/>
            <person name="Jeffery I.B."/>
            <person name="Cooney J.C."/>
            <person name="Kagawa T.F."/>
            <person name="Liu W."/>
            <person name="Song Y."/>
            <person name="Salvetti E."/>
            <person name="Wrobel A."/>
            <person name="Rasinkangas P."/>
            <person name="Parkhill J."/>
            <person name="Rea M.C."/>
            <person name="O'Sullivan O."/>
            <person name="Ritari J."/>
            <person name="Douillard F.P."/>
            <person name="Paul Ross R."/>
            <person name="Yang R."/>
            <person name="Briner A.E."/>
            <person name="Felis G.E."/>
            <person name="de Vos W.M."/>
            <person name="Barrangou R."/>
            <person name="Klaenhammer T.R."/>
            <person name="Caufield P.W."/>
            <person name="Cui Y."/>
            <person name="Zhang H."/>
            <person name="O'Toole P.W."/>
        </authorList>
    </citation>
    <scope>NUCLEOTIDE SEQUENCE [LARGE SCALE GENOMIC DNA]</scope>
    <source>
        <strain evidence="2 3">DSM 22689</strain>
    </source>
</reference>
<evidence type="ECO:0000256" key="1">
    <source>
        <dbReference type="SAM" id="Phobius"/>
    </source>
</evidence>
<evidence type="ECO:0000313" key="3">
    <source>
        <dbReference type="Proteomes" id="UP000051586"/>
    </source>
</evidence>
<keyword evidence="1" id="KW-1133">Transmembrane helix</keyword>
<gene>
    <name evidence="2" type="ORF">FC87_GL000976</name>
</gene>
<feature type="transmembrane region" description="Helical" evidence="1">
    <location>
        <begin position="178"/>
        <end position="201"/>
    </location>
</feature>
<dbReference type="PANTHER" id="PTHR41771:SF1">
    <property type="entry name" value="MEMBRANE PROTEIN"/>
    <property type="match status" value="1"/>
</dbReference>
<name>A0A0R2CHZ2_9LACO</name>
<dbReference type="InterPro" id="IPR012507">
    <property type="entry name" value="YibE_F"/>
</dbReference>
<feature type="transmembrane region" description="Helical" evidence="1">
    <location>
        <begin position="33"/>
        <end position="66"/>
    </location>
</feature>
<keyword evidence="1" id="KW-0472">Membrane</keyword>
<keyword evidence="1" id="KW-0812">Transmembrane</keyword>
<accession>A0A0R2CHZ2</accession>
<evidence type="ECO:0000313" key="2">
    <source>
        <dbReference type="EMBL" id="KRM91256.1"/>
    </source>
</evidence>
<dbReference type="PIRSF" id="PIRSF031503">
    <property type="entry name" value="UCP031503_mp"/>
    <property type="match status" value="1"/>
</dbReference>
<comment type="caution">
    <text evidence="2">The sequence shown here is derived from an EMBL/GenBank/DDBJ whole genome shotgun (WGS) entry which is preliminary data.</text>
</comment>
<dbReference type="PATRIC" id="fig|1423745.4.peg.1038"/>
<dbReference type="EMBL" id="AYZI01000006">
    <property type="protein sequence ID" value="KRM91256.1"/>
    <property type="molecule type" value="Genomic_DNA"/>
</dbReference>
<dbReference type="RefSeq" id="WP_009167291.1">
    <property type="nucleotide sequence ID" value="NZ_AYZI01000006.1"/>
</dbReference>
<dbReference type="PANTHER" id="PTHR41771">
    <property type="entry name" value="MEMBRANE PROTEIN-RELATED"/>
    <property type="match status" value="1"/>
</dbReference>
<feature type="transmembrane region" description="Helical" evidence="1">
    <location>
        <begin position="121"/>
        <end position="142"/>
    </location>
</feature>
<proteinExistence type="predicted"/>
<dbReference type="Proteomes" id="UP000051586">
    <property type="component" value="Unassembled WGS sequence"/>
</dbReference>
<sequence>MTTIMALILILFASMLLAGGRQGFVSFLGLIFNFGIVFISVVLIAMGFPYLIVTLINAVIILVVSIYFGNEQGRNADVAFITALLVVGLLVILIIPVQHWAQVQGFGVENTEDLEGLSLQLGVRFLDVSCAMTILSCLGAVAEAAVAVATGLTELQAHNHQISDAELRRTGTRVGKEIVGTAFNTLFFGFYGELLGLFIWFSRLHYSFGMVLNDKIFVSQLIMTLISAIGVVLTIPVTIGIVIYQHHHQPATTANDEHRLK</sequence>
<dbReference type="Pfam" id="PF07907">
    <property type="entry name" value="YibE_F"/>
    <property type="match status" value="1"/>
</dbReference>
<feature type="transmembrane region" description="Helical" evidence="1">
    <location>
        <begin position="78"/>
        <end position="101"/>
    </location>
</feature>
<dbReference type="InterPro" id="IPR014564">
    <property type="entry name" value="UCP031503_TM"/>
</dbReference>